<comment type="caution">
    <text evidence="3">The sequence shown here is derived from an EMBL/GenBank/DDBJ whole genome shotgun (WGS) entry which is preliminary data.</text>
</comment>
<sequence length="1096" mass="120998">MRSKLLFLLTLVGFAQFSCKENPDQLFTPIAASHSQVDFSNEIEEDDTHNMFNFMNVYTGGGVGIGDFNNDGLPDLFFSGNIVSNKLYLNKGDFVFEDITKSAGLENSSWCTGVNIIDINQDGWSDIYVNVSGSDVPKNRANLLYINNKDNTFTEQAQAYGIADTSQVTQSAFFDYDLDGDLDLFLIINPVNYTMSNVNSVRPKLLDGQAPSTDKLYRNNGDGTFTDVSYESGIRIEGYSLGLGISDLNNDGWPDVYISNDFLTNDVMYINNGDGTFADQSQEQLKHTSFAGMGNDISDVNNDGKTDIVVLDMLPEENKRLKNLIPSVSYDKFNMLKRKGYKEQYTRNTLQINNGNDSFSEISYLAGISSTDWSWSVLLADYDNNGTRDVFITNGFRRDVGNLDYINYQQQSSTFFGTETAKKESKIKEIKELPSAAIPNYFFKNNGDLTFTNTSKEWAAVEPSLSNGAAYVDLDNDGDLDLVINNINEKASILRNNIDRTENKHYLKLRLKGSDKNQDGIGAKISLFTKGASQYYEHFLTRGYASSIDHNIHFGLAQFPAIDSLKITWPDRKIQILRNIKSDTLLVLDYKNAKTSTDTSTPQPPQLFADIAEEMGIAVEHKENNYIDFNKQPLLPHMHSRLGPKLAVGDINGDNLEDFYMGGSKGHSGLFFVQEQDGSFSQRPLGSEIANEDTDALFFDADGDGDLDLYVVSGGSEFPKNNSLYQDRLYTNDGLGNFELSPDALPQITTSGGPVATGDYDADGDLDIFVGGRLVPGEYPMPAKSFILRNDNGTFTDVTPSMCAPLQEAGMVTAALWTDMDKDGLLDLVITGEFMPIRIFKNKGTTFSEETENAGLAESYGWWNSLAQGDFDNDGDIDYIAGNLGLNSKYKASVKEPLCIYTNDYDKNGTLDPVMCYYIKGKNYPAPPRDAIIGQIPAMKGRFTTFESYSNVTFEEAFLPEEIENAYVVKSQTFESAYIENLGKGRFKLSALPIEAQLAPVQTIQVTDIDADGNLDVLLAGNDYSYDASVGNHDASIGLSLMGDGKGTFAPIKGNISGFFVDDDARDIEIITGASGRPILLVSSNSSTLKAFVKKN</sequence>
<accession>A0ABY1KNP6</accession>
<proteinExistence type="predicted"/>
<evidence type="ECO:0000259" key="2">
    <source>
        <dbReference type="Pfam" id="PF07593"/>
    </source>
</evidence>
<dbReference type="Pfam" id="PF13517">
    <property type="entry name" value="FG-GAP_3"/>
    <property type="match status" value="5"/>
</dbReference>
<gene>
    <name evidence="3" type="ORF">SAMN05421766_101924</name>
</gene>
<organism evidence="3 4">
    <name type="scientific">Zobellia uliginosa</name>
    <dbReference type="NCBI Taxonomy" id="143224"/>
    <lineage>
        <taxon>Bacteria</taxon>
        <taxon>Pseudomonadati</taxon>
        <taxon>Bacteroidota</taxon>
        <taxon>Flavobacteriia</taxon>
        <taxon>Flavobacteriales</taxon>
        <taxon>Flavobacteriaceae</taxon>
        <taxon>Zobellia</taxon>
    </lineage>
</organism>
<evidence type="ECO:0000313" key="4">
    <source>
        <dbReference type="Proteomes" id="UP000185728"/>
    </source>
</evidence>
<evidence type="ECO:0000256" key="1">
    <source>
        <dbReference type="ARBA" id="ARBA00022729"/>
    </source>
</evidence>
<name>A0ABY1KNP6_9FLAO</name>
<dbReference type="PANTHER" id="PTHR16026">
    <property type="entry name" value="CARTILAGE ACIDIC PROTEIN 1"/>
    <property type="match status" value="1"/>
</dbReference>
<dbReference type="Pfam" id="PF07593">
    <property type="entry name" value="UnbV_ASPIC"/>
    <property type="match status" value="1"/>
</dbReference>
<dbReference type="InterPro" id="IPR028994">
    <property type="entry name" value="Integrin_alpha_N"/>
</dbReference>
<dbReference type="Gene3D" id="2.130.10.130">
    <property type="entry name" value="Integrin alpha, N-terminal"/>
    <property type="match status" value="3"/>
</dbReference>
<keyword evidence="4" id="KW-1185">Reference proteome</keyword>
<dbReference type="EMBL" id="FTOB01000001">
    <property type="protein sequence ID" value="SIS43043.1"/>
    <property type="molecule type" value="Genomic_DNA"/>
</dbReference>
<dbReference type="Proteomes" id="UP000185728">
    <property type="component" value="Unassembled WGS sequence"/>
</dbReference>
<feature type="domain" description="ASPIC/UnbV" evidence="2">
    <location>
        <begin position="520"/>
        <end position="586"/>
    </location>
</feature>
<dbReference type="RefSeq" id="WP_076453703.1">
    <property type="nucleotide sequence ID" value="NZ_FTOB01000001.1"/>
</dbReference>
<dbReference type="InterPro" id="IPR013517">
    <property type="entry name" value="FG-GAP"/>
</dbReference>
<protein>
    <submittedName>
        <fullName evidence="3">Repeat domain-containing protein</fullName>
    </submittedName>
</protein>
<dbReference type="SUPFAM" id="SSF69318">
    <property type="entry name" value="Integrin alpha N-terminal domain"/>
    <property type="match status" value="3"/>
</dbReference>
<dbReference type="InterPro" id="IPR027039">
    <property type="entry name" value="Crtac1"/>
</dbReference>
<dbReference type="PANTHER" id="PTHR16026:SF0">
    <property type="entry name" value="CARTILAGE ACIDIC PROTEIN 1"/>
    <property type="match status" value="1"/>
</dbReference>
<reference evidence="3 4" key="1">
    <citation type="submission" date="2017-01" db="EMBL/GenBank/DDBJ databases">
        <authorList>
            <person name="Varghese N."/>
            <person name="Submissions S."/>
        </authorList>
    </citation>
    <scope>NUCLEOTIDE SEQUENCE [LARGE SCALE GENOMIC DNA]</scope>
    <source>
        <strain evidence="3 4">DSM 2061</strain>
    </source>
</reference>
<evidence type="ECO:0000313" key="3">
    <source>
        <dbReference type="EMBL" id="SIS43043.1"/>
    </source>
</evidence>
<dbReference type="InterPro" id="IPR011519">
    <property type="entry name" value="UnbV_ASPIC"/>
</dbReference>
<keyword evidence="1" id="KW-0732">Signal</keyword>